<gene>
    <name evidence="2" type="ORF">PIB30_024859</name>
</gene>
<protein>
    <submittedName>
        <fullName evidence="2">Uncharacterized protein</fullName>
    </submittedName>
</protein>
<evidence type="ECO:0000256" key="1">
    <source>
        <dbReference type="SAM" id="MobiDB-lite"/>
    </source>
</evidence>
<comment type="caution">
    <text evidence="2">The sequence shown here is derived from an EMBL/GenBank/DDBJ whole genome shotgun (WGS) entry which is preliminary data.</text>
</comment>
<dbReference type="Proteomes" id="UP001341840">
    <property type="component" value="Unassembled WGS sequence"/>
</dbReference>
<organism evidence="2 3">
    <name type="scientific">Stylosanthes scabra</name>
    <dbReference type="NCBI Taxonomy" id="79078"/>
    <lineage>
        <taxon>Eukaryota</taxon>
        <taxon>Viridiplantae</taxon>
        <taxon>Streptophyta</taxon>
        <taxon>Embryophyta</taxon>
        <taxon>Tracheophyta</taxon>
        <taxon>Spermatophyta</taxon>
        <taxon>Magnoliopsida</taxon>
        <taxon>eudicotyledons</taxon>
        <taxon>Gunneridae</taxon>
        <taxon>Pentapetalae</taxon>
        <taxon>rosids</taxon>
        <taxon>fabids</taxon>
        <taxon>Fabales</taxon>
        <taxon>Fabaceae</taxon>
        <taxon>Papilionoideae</taxon>
        <taxon>50 kb inversion clade</taxon>
        <taxon>dalbergioids sensu lato</taxon>
        <taxon>Dalbergieae</taxon>
        <taxon>Pterocarpus clade</taxon>
        <taxon>Stylosanthes</taxon>
    </lineage>
</organism>
<accession>A0ABU6Z7H1</accession>
<evidence type="ECO:0000313" key="3">
    <source>
        <dbReference type="Proteomes" id="UP001341840"/>
    </source>
</evidence>
<proteinExistence type="predicted"/>
<dbReference type="EMBL" id="JASCZI010271950">
    <property type="protein sequence ID" value="MED6218220.1"/>
    <property type="molecule type" value="Genomic_DNA"/>
</dbReference>
<evidence type="ECO:0000313" key="2">
    <source>
        <dbReference type="EMBL" id="MED6218220.1"/>
    </source>
</evidence>
<feature type="region of interest" description="Disordered" evidence="1">
    <location>
        <begin position="127"/>
        <end position="153"/>
    </location>
</feature>
<keyword evidence="3" id="KW-1185">Reference proteome</keyword>
<reference evidence="2 3" key="1">
    <citation type="journal article" date="2023" name="Plants (Basel)">
        <title>Bridging the Gap: Combining Genomics and Transcriptomics Approaches to Understand Stylosanthes scabra, an Orphan Legume from the Brazilian Caatinga.</title>
        <authorList>
            <person name="Ferreira-Neto J.R.C."/>
            <person name="da Silva M.D."/>
            <person name="Binneck E."/>
            <person name="de Melo N.F."/>
            <person name="da Silva R.H."/>
            <person name="de Melo A.L.T.M."/>
            <person name="Pandolfi V."/>
            <person name="Bustamante F.O."/>
            <person name="Brasileiro-Vidal A.C."/>
            <person name="Benko-Iseppon A.M."/>
        </authorList>
    </citation>
    <scope>NUCLEOTIDE SEQUENCE [LARGE SCALE GENOMIC DNA]</scope>
    <source>
        <tissue evidence="2">Leaves</tissue>
    </source>
</reference>
<sequence length="276" mass="30299">MQKLAKLIGMRRGWMQLLERQRQTEAVNRPPPKPPNLPLVPVGSGTVVKAWVDGVETETNGQDLQPLRDVDEAGTNVEVGASVRGKWTGAIATATDGGLRARRLRRFVLLTSSPLLAAVLPWNRSGEREEWSRDGLQQRAERSSEDNVGDTAKGAFEAARSSTVVTEEIHAKEHLHFYSETAAPWRPVETRLHGARPLPIMTANVVDMVGSGAATMAARGLWFCRMREGAISTIALVGYGPEIFVGAQFSGAHFLKIQLQVFRQHSTIIQAQNNSF</sequence>
<name>A0ABU6Z7H1_9FABA</name>